<dbReference type="RefSeq" id="WP_095266865.1">
    <property type="nucleotide sequence ID" value="NZ_NPBY01000061.1"/>
</dbReference>
<dbReference type="EMBL" id="NPBY01000061">
    <property type="protein sequence ID" value="PAD73932.1"/>
    <property type="molecule type" value="Genomic_DNA"/>
</dbReference>
<accession>A0A268ELD9</accession>
<dbReference type="Proteomes" id="UP000215596">
    <property type="component" value="Unassembled WGS sequence"/>
</dbReference>
<reference evidence="1 2" key="1">
    <citation type="submission" date="2017-07" db="EMBL/GenBank/DDBJ databases">
        <title>Isolation and whole genome analysis of endospore-forming bacteria from heroin.</title>
        <authorList>
            <person name="Kalinowski J."/>
            <person name="Ahrens B."/>
            <person name="Al-Dilaimi A."/>
            <person name="Winkler A."/>
            <person name="Wibberg D."/>
            <person name="Schleenbecker U."/>
            <person name="Ruckert C."/>
            <person name="Wolfel R."/>
            <person name="Grass G."/>
        </authorList>
    </citation>
    <scope>NUCLEOTIDE SEQUENCE [LARGE SCALE GENOMIC DNA]</scope>
    <source>
        <strain evidence="1 2">7537-G1</strain>
    </source>
</reference>
<sequence length="209" mass="24672">MNARDKAIVSDLVRFRCLSRDDIAELHFSNVKNPITQANMVLKRLRRDDVISCATDRRKYIYFPVPGIKKDSAKTGHFLAIVDFYKQIRRVELPRVFDVEPKLGGKGRPEPDVFCIWKGAPWFVEIQRSQFSEKVMQDKMNRYEQYYLSGEWEREAWQPATKKVFPYIWIIGAGSYRTEGRPYRVFQDSIDGMISRLMLKNDQIKNRSH</sequence>
<organism evidence="1 2">
    <name type="scientific">Paenibacillus campinasensis</name>
    <dbReference type="NCBI Taxonomy" id="66347"/>
    <lineage>
        <taxon>Bacteria</taxon>
        <taxon>Bacillati</taxon>
        <taxon>Bacillota</taxon>
        <taxon>Bacilli</taxon>
        <taxon>Bacillales</taxon>
        <taxon>Paenibacillaceae</taxon>
        <taxon>Paenibacillus</taxon>
    </lineage>
</organism>
<proteinExistence type="predicted"/>
<protein>
    <recommendedName>
        <fullName evidence="3">Replication-relaxation</fullName>
    </recommendedName>
</protein>
<evidence type="ECO:0008006" key="3">
    <source>
        <dbReference type="Google" id="ProtNLM"/>
    </source>
</evidence>
<gene>
    <name evidence="1" type="ORF">CHH67_19040</name>
</gene>
<evidence type="ECO:0000313" key="1">
    <source>
        <dbReference type="EMBL" id="PAD73932.1"/>
    </source>
</evidence>
<name>A0A268ELD9_9BACL</name>
<dbReference type="AlphaFoldDB" id="A0A268ELD9"/>
<dbReference type="OrthoDB" id="2903198at2"/>
<evidence type="ECO:0000313" key="2">
    <source>
        <dbReference type="Proteomes" id="UP000215596"/>
    </source>
</evidence>
<comment type="caution">
    <text evidence="1">The sequence shown here is derived from an EMBL/GenBank/DDBJ whole genome shotgun (WGS) entry which is preliminary data.</text>
</comment>